<dbReference type="Bgee" id="FBgn0196804">
    <property type="expression patterns" value="Expressed in embryo"/>
</dbReference>
<protein>
    <submittedName>
        <fullName evidence="6">Uncharacterized protein</fullName>
        <ecNumber evidence="6">2.4.1.-</ecNumber>
    </submittedName>
</protein>
<evidence type="ECO:0000256" key="1">
    <source>
        <dbReference type="ARBA" id="ARBA00009995"/>
    </source>
</evidence>
<comment type="similarity">
    <text evidence="1">Belongs to the UDP-glycosyltransferase family.</text>
</comment>
<accession>A0A0J9RE65</accession>
<keyword evidence="3 6" id="KW-0808">Transferase</keyword>
<dbReference type="EC" id="2.4.1.-" evidence="6"/>
<dbReference type="EMBL" id="CM002911">
    <property type="protein sequence ID" value="KMY94373.1"/>
    <property type="molecule type" value="Genomic_DNA"/>
</dbReference>
<dbReference type="FunFam" id="3.40.50.2000:FF:000050">
    <property type="entry name" value="UDP-glucuronosyltransferase"/>
    <property type="match status" value="1"/>
</dbReference>
<dbReference type="OrthoDB" id="5835829at2759"/>
<dbReference type="InterPro" id="IPR002213">
    <property type="entry name" value="UDP_glucos_trans"/>
</dbReference>
<evidence type="ECO:0000313" key="6">
    <source>
        <dbReference type="EMBL" id="KMY94373.1"/>
    </source>
</evidence>
<reference evidence="6" key="1">
    <citation type="journal article" date="2013" name="Genome Res.">
        <title>A second-generation assembly of the Drosophila simulans genome provides new insights into patterns of lineage-specific divergence.</title>
        <authorList>
            <person name="Hu T.T."/>
            <person name="Eisen M.B."/>
            <person name="Thornton K.R."/>
            <person name="Andolfatto P."/>
        </authorList>
    </citation>
    <scope>NUCLEOTIDE SEQUENCE [LARGE SCALE GENOMIC DNA]</scope>
    <source>
        <strain evidence="6">W501</strain>
    </source>
</reference>
<evidence type="ECO:0000256" key="3">
    <source>
        <dbReference type="ARBA" id="ARBA00022679"/>
    </source>
</evidence>
<name>A0A0J9RE65_DROSI</name>
<feature type="chain" id="PRO_5005321566" evidence="5">
    <location>
        <begin position="23"/>
        <end position="525"/>
    </location>
</feature>
<dbReference type="AlphaFoldDB" id="A0A0J9RE65"/>
<evidence type="ECO:0000256" key="5">
    <source>
        <dbReference type="SAM" id="SignalP"/>
    </source>
</evidence>
<keyword evidence="4" id="KW-0472">Membrane</keyword>
<sequence length="525" mass="59035">MKMFAVFSAIIWLLAVASPSQGANILGVYSALSPSHLIIHMSTAKALAEAGHNVTVVSMMQPKVMHKDIHLIVVPVTKEQERTLENQMASMAGSRNNIITTMYLLLNGLDVMVTSQADLLKDPRFQRVFETKFDLMILGSFFNDFQLGVAGKLKVPVIVDWMIPSNTMIDEFVANPSEVSYVPNESTFATTPMSFFKRAENLVKHVILKYLTIRFNYKFDRIYNEIFTDKDMPTLSEMKKNISMVFVGSHLISDGPIRPLVPAIIEVGGIQVKEQPDPLPQDIAQFLENSSQGAIFLSFGSNIKSYMVKPEIVGIMFKVLSGLKQNVIWKWEDLENTPGNASNIFYKDWLPQDDILAHPNTKLFVTHAGKGSITESQYHGVPMVALPIFGDHPLNAALMVNSGYGVSLDLQTITEDTFREAINEVLENDKYTQAVRKFSALYRDRPLTPRQSVLFWVDYVLRHRGAPNLQSPAVHLGFVELHNLDIYALVLTILIFLFFLTQLAVKFLLRKLLGKAKVPAKKKKQ</sequence>
<dbReference type="CDD" id="cd03784">
    <property type="entry name" value="GT1_Gtf-like"/>
    <property type="match status" value="1"/>
</dbReference>
<dbReference type="GO" id="GO:0008194">
    <property type="term" value="F:UDP-glycosyltransferase activity"/>
    <property type="evidence" value="ECO:0007669"/>
    <property type="project" value="InterPro"/>
</dbReference>
<keyword evidence="4" id="KW-1133">Transmembrane helix</keyword>
<dbReference type="InterPro" id="IPR050271">
    <property type="entry name" value="UDP-glycosyltransferase"/>
</dbReference>
<evidence type="ECO:0000256" key="4">
    <source>
        <dbReference type="SAM" id="Phobius"/>
    </source>
</evidence>
<keyword evidence="4" id="KW-0812">Transmembrane</keyword>
<dbReference type="PANTHER" id="PTHR48043">
    <property type="entry name" value="EG:EG0003.4 PROTEIN-RELATED"/>
    <property type="match status" value="1"/>
</dbReference>
<dbReference type="Proteomes" id="UP000035880">
    <property type="component" value="Chromosome 2R"/>
</dbReference>
<keyword evidence="2 6" id="KW-0328">Glycosyltransferase</keyword>
<proteinExistence type="inferred from homology"/>
<reference evidence="6" key="3">
    <citation type="submission" date="2015-04" db="EMBL/GenBank/DDBJ databases">
        <authorList>
            <consortium name="FlyBase"/>
        </authorList>
    </citation>
    <scope>NUCLEOTIDE SEQUENCE</scope>
    <source>
        <strain evidence="6">W501</strain>
    </source>
</reference>
<evidence type="ECO:0000256" key="2">
    <source>
        <dbReference type="ARBA" id="ARBA00022676"/>
    </source>
</evidence>
<feature type="transmembrane region" description="Helical" evidence="4">
    <location>
        <begin position="486"/>
        <end position="509"/>
    </location>
</feature>
<organism evidence="6">
    <name type="scientific">Drosophila simulans</name>
    <name type="common">Fruit fly</name>
    <dbReference type="NCBI Taxonomy" id="7240"/>
    <lineage>
        <taxon>Eukaryota</taxon>
        <taxon>Metazoa</taxon>
        <taxon>Ecdysozoa</taxon>
        <taxon>Arthropoda</taxon>
        <taxon>Hexapoda</taxon>
        <taxon>Insecta</taxon>
        <taxon>Pterygota</taxon>
        <taxon>Neoptera</taxon>
        <taxon>Endopterygota</taxon>
        <taxon>Diptera</taxon>
        <taxon>Brachycera</taxon>
        <taxon>Muscomorpha</taxon>
        <taxon>Ephydroidea</taxon>
        <taxon>Drosophilidae</taxon>
        <taxon>Drosophila</taxon>
        <taxon>Sophophora</taxon>
    </lineage>
</organism>
<dbReference type="SUPFAM" id="SSF53756">
    <property type="entry name" value="UDP-Glycosyltransferase/glycogen phosphorylase"/>
    <property type="match status" value="1"/>
</dbReference>
<dbReference type="Pfam" id="PF00201">
    <property type="entry name" value="UDPGT"/>
    <property type="match status" value="1"/>
</dbReference>
<dbReference type="Gene3D" id="3.40.50.2000">
    <property type="entry name" value="Glycogen Phosphorylase B"/>
    <property type="match status" value="2"/>
</dbReference>
<dbReference type="PANTHER" id="PTHR48043:SF159">
    <property type="entry name" value="EG:EG0003.4 PROTEIN-RELATED"/>
    <property type="match status" value="1"/>
</dbReference>
<reference evidence="6" key="2">
    <citation type="submission" date="2014-06" db="EMBL/GenBank/DDBJ databases">
        <authorList>
            <person name="Hu T."/>
            <person name="Eisen M.B."/>
            <person name="Thornton K.R."/>
            <person name="Andolfatto P."/>
        </authorList>
    </citation>
    <scope>NUCLEOTIDE SEQUENCE</scope>
    <source>
        <strain evidence="6">W501</strain>
    </source>
</reference>
<dbReference type="KEGG" id="dsi:Dsimw501_GD25513"/>
<gene>
    <name evidence="6" type="primary">Dsim\GD25513</name>
    <name evidence="6" type="ORF">Dsimw501_GD25513</name>
</gene>
<keyword evidence="5" id="KW-0732">Signal</keyword>
<feature type="signal peptide" evidence="5">
    <location>
        <begin position="1"/>
        <end position="22"/>
    </location>
</feature>